<protein>
    <submittedName>
        <fullName evidence="2">DUF3971 domain-containing protein</fullName>
    </submittedName>
</protein>
<gene>
    <name evidence="2" type="ORF">EAH89_01875</name>
</gene>
<evidence type="ECO:0000256" key="1">
    <source>
        <dbReference type="SAM" id="MobiDB-lite"/>
    </source>
</evidence>
<keyword evidence="3" id="KW-1185">Reference proteome</keyword>
<sequence length="1061" mass="111794">MGGHAGRGVVGALSFLFRLLLLAALLLGVGLAALGWRLAQGPLALPSIPAVNEAVAARLTGMAPGVRITFGQAWVAWEGWQDGAPAPLRLRLDALRAVDAGGATRASLASAEVTLAAAPLVRGVVAPERVVLRDPAVSLQRNREGDLTLDLGVAPEAPPPGEGAKEETPRESLEAGREALARALRGPGTDSPLASLRELRIESGLVQVRDDPLRFNWSLDEVGLSLTRAEDGTLGMAGSGSLLVGGQQIPVRIIGRAAGDPPVAEAALEIDAVSPAALALALPSFRALSVLEAELGARLSGRYDFGDGRFTGRAELRSERGQVVATDRRIPFEGARLVLSNDGARLELERAELAIPALRPGARPTRVSATGSADRKGEVWQGQVEVGLDQVAVVDLERLWPSDLAVNVRAWLVENLTAGVGRDGRWTLRGEMGPGLPQPRVTALDGTLRAEGATVHWLRPIPPLEGADGLITFTLPEVVVQARANRQSGTGLSVPEARVRLFDLDVDAEKMELEGRVTGPLADVLTIVRHPRLHLFDKRPLELGAAGGSVDARLSVTTPLKKDLRTEEVGVSATGRVINGRIADFIRGQPVERADLEVQVDLAGMKLSGNARLGPIPGRLEAQLDFRNGPPSQVTERVRVEGRAEAADLRALGVEAAPYATGPLGYVAQVERHRSREAEVAVRADLRDTRLALRPFDYVKAPGVAARAEGVLRFRGDELVALDEVRVEGPALSVRGGVAFGRGSGIYGADVIEARIGGSRFTGRFASPGGPGEAWDIRVRGTLLDARGLLRERRRGAGGGSGGAETAVRVEAAFDRVLLEEGRELAPVQAALFMDARGVLRELRASGRGLRGGGFEAVVVPRGAGRAMEARVEGLGTLLRDIGLFDALDDGAFHASGEWPSNAPGAPLTGVAELRDFGVREAASIGKVLQALSIYGIPEAARGPGLRFTVASAPFTLTPQALTLREARAVSASLGITVEGRILREAERYDLRGTVIPSYALNSALGRLPGIGRLFTAERNGGVFAANFRMTGKLDDPDFQLDPLSILAPGALRGLLGGPGD</sequence>
<comment type="caution">
    <text evidence="2">The sequence shown here is derived from an EMBL/GenBank/DDBJ whole genome shotgun (WGS) entry which is preliminary data.</text>
</comment>
<proteinExistence type="predicted"/>
<evidence type="ECO:0000313" key="3">
    <source>
        <dbReference type="Proteomes" id="UP000317078"/>
    </source>
</evidence>
<dbReference type="AlphaFoldDB" id="A0A502GHH7"/>
<dbReference type="Proteomes" id="UP000317078">
    <property type="component" value="Unassembled WGS sequence"/>
</dbReference>
<dbReference type="EMBL" id="RCZP01000001">
    <property type="protein sequence ID" value="TPG61325.1"/>
    <property type="molecule type" value="Genomic_DNA"/>
</dbReference>
<evidence type="ECO:0000313" key="2">
    <source>
        <dbReference type="EMBL" id="TPG61325.1"/>
    </source>
</evidence>
<feature type="region of interest" description="Disordered" evidence="1">
    <location>
        <begin position="150"/>
        <end position="173"/>
    </location>
</feature>
<accession>A0A502GHH7</accession>
<reference evidence="2 3" key="1">
    <citation type="journal article" date="2019" name="Environ. Microbiol.">
        <title>Species interactions and distinct microbial communities in high Arctic permafrost affected cryosols are associated with the CH4 and CO2 gas fluxes.</title>
        <authorList>
            <person name="Altshuler I."/>
            <person name="Hamel J."/>
            <person name="Turney S."/>
            <person name="Magnuson E."/>
            <person name="Levesque R."/>
            <person name="Greer C."/>
            <person name="Whyte L.G."/>
        </authorList>
    </citation>
    <scope>NUCLEOTIDE SEQUENCE [LARGE SCALE GENOMIC DNA]</scope>
    <source>
        <strain evidence="2 3">S9.3B</strain>
    </source>
</reference>
<organism evidence="2 3">
    <name type="scientific">Muricoccus nepalensis</name>
    <dbReference type="NCBI Taxonomy" id="1854500"/>
    <lineage>
        <taxon>Bacteria</taxon>
        <taxon>Pseudomonadati</taxon>
        <taxon>Pseudomonadota</taxon>
        <taxon>Alphaproteobacteria</taxon>
        <taxon>Acetobacterales</taxon>
        <taxon>Roseomonadaceae</taxon>
        <taxon>Muricoccus</taxon>
    </lineage>
</organism>
<feature type="compositionally biased region" description="Basic and acidic residues" evidence="1">
    <location>
        <begin position="163"/>
        <end position="173"/>
    </location>
</feature>
<name>A0A502GHH7_9PROT</name>